<organism evidence="1">
    <name type="scientific">Homo sapiens</name>
    <name type="common">Human</name>
    <dbReference type="NCBI Taxonomy" id="9606"/>
    <lineage>
        <taxon>Eukaryota</taxon>
        <taxon>Metazoa</taxon>
        <taxon>Chordata</taxon>
        <taxon>Craniata</taxon>
        <taxon>Vertebrata</taxon>
        <taxon>Euteleostomi</taxon>
        <taxon>Mammalia</taxon>
        <taxon>Eutheria</taxon>
        <taxon>Euarchontoglires</taxon>
        <taxon>Primates</taxon>
        <taxon>Haplorrhini</taxon>
        <taxon>Catarrhini</taxon>
        <taxon>Hominidae</taxon>
        <taxon>Homo</taxon>
    </lineage>
</organism>
<sequence>MPCFAWSQPGRQHKKGTMAAMYIPKHCWPMLLPWQVTRTRGRKYSSHLMRKL</sequence>
<proteinExistence type="predicted"/>
<evidence type="ECO:0000313" key="1">
    <source>
        <dbReference type="EMBL" id="CCO13665.1"/>
    </source>
</evidence>
<protein>
    <submittedName>
        <fullName evidence="1">Alternative protein A2M</fullName>
    </submittedName>
</protein>
<dbReference type="OrthoDB" id="9998011at2759"/>
<dbReference type="ChiTaRS" id="A2M">
    <property type="organism name" value="human"/>
</dbReference>
<dbReference type="EMBL" id="HF547954">
    <property type="protein sequence ID" value="CCO13665.1"/>
    <property type="molecule type" value="Genomic_DNA"/>
</dbReference>
<reference evidence="1" key="1">
    <citation type="submission" date="2012-10" db="EMBL/GenBank/DDBJ databases">
        <title>Direct identification of alternative open reading frame translation products in human.</title>
        <authorList>
            <person name="Vanderperre B."/>
            <person name="Lucier J.-F."/>
            <person name="Motard J."/>
            <person name="Tremblay G."/>
            <person name="Vanderperre S."/>
            <person name="Wisztorski M."/>
            <person name="Salzet M."/>
            <person name="Boisvert F.-M."/>
            <person name="Roucou X."/>
        </authorList>
    </citation>
    <scope>NUCLEOTIDE SEQUENCE</scope>
</reference>
<dbReference type="AlphaFoldDB" id="L0R6B6"/>
<name>L0R6B6_HUMAN</name>
<accession>L0R6B6</accession>
<gene>
    <name evidence="1" type="primary">A2M</name>
</gene>